<evidence type="ECO:0000256" key="8">
    <source>
        <dbReference type="SAM" id="Phobius"/>
    </source>
</evidence>
<dbReference type="PATRIC" id="fig|1423754.3.peg.1140"/>
<dbReference type="Proteomes" id="UP000051223">
    <property type="component" value="Unassembled WGS sequence"/>
</dbReference>
<dbReference type="PRINTS" id="PR00762">
    <property type="entry name" value="CLCHANNEL"/>
</dbReference>
<dbReference type="CDD" id="cd01031">
    <property type="entry name" value="EriC"/>
    <property type="match status" value="1"/>
</dbReference>
<keyword evidence="10" id="KW-1185">Reference proteome</keyword>
<accession>A0A0R1YH98</accession>
<evidence type="ECO:0000256" key="1">
    <source>
        <dbReference type="ARBA" id="ARBA00004141"/>
    </source>
</evidence>
<keyword evidence="3 8" id="KW-0812">Transmembrane</keyword>
<protein>
    <submittedName>
        <fullName evidence="9">CPA2 family monovalent cation proton (H+) antiporter-2</fullName>
    </submittedName>
</protein>
<dbReference type="GO" id="GO:0005247">
    <property type="term" value="F:voltage-gated chloride channel activity"/>
    <property type="evidence" value="ECO:0007669"/>
    <property type="project" value="TreeGrafter"/>
</dbReference>
<evidence type="ECO:0000256" key="3">
    <source>
        <dbReference type="ARBA" id="ARBA00022692"/>
    </source>
</evidence>
<feature type="transmembrane region" description="Helical" evidence="8">
    <location>
        <begin position="344"/>
        <end position="365"/>
    </location>
</feature>
<feature type="transmembrane region" description="Helical" evidence="8">
    <location>
        <begin position="20"/>
        <end position="42"/>
    </location>
</feature>
<feature type="transmembrane region" description="Helical" evidence="8">
    <location>
        <begin position="314"/>
        <end position="332"/>
    </location>
</feature>
<feature type="transmembrane region" description="Helical" evidence="8">
    <location>
        <begin position="229"/>
        <end position="251"/>
    </location>
</feature>
<organism evidence="9 10">
    <name type="scientific">Lactobacillus hamsteri DSM 5661 = JCM 6256</name>
    <dbReference type="NCBI Taxonomy" id="1423754"/>
    <lineage>
        <taxon>Bacteria</taxon>
        <taxon>Bacillati</taxon>
        <taxon>Bacillota</taxon>
        <taxon>Bacilli</taxon>
        <taxon>Lactobacillales</taxon>
        <taxon>Lactobacillaceae</taxon>
        <taxon>Lactobacillus</taxon>
    </lineage>
</organism>
<dbReference type="OrthoDB" id="9812438at2"/>
<evidence type="ECO:0000313" key="9">
    <source>
        <dbReference type="EMBL" id="KRM41301.1"/>
    </source>
</evidence>
<evidence type="ECO:0000256" key="7">
    <source>
        <dbReference type="ARBA" id="ARBA00023214"/>
    </source>
</evidence>
<feature type="transmembrane region" description="Helical" evidence="8">
    <location>
        <begin position="271"/>
        <end position="293"/>
    </location>
</feature>
<dbReference type="PANTHER" id="PTHR45711">
    <property type="entry name" value="CHLORIDE CHANNEL PROTEIN"/>
    <property type="match status" value="1"/>
</dbReference>
<comment type="subcellular location">
    <subcellularLocation>
        <location evidence="1">Membrane</location>
        <topology evidence="1">Multi-pass membrane protein</topology>
    </subcellularLocation>
</comment>
<dbReference type="EMBL" id="AZGI01000001">
    <property type="protein sequence ID" value="KRM41301.1"/>
    <property type="molecule type" value="Genomic_DNA"/>
</dbReference>
<dbReference type="Pfam" id="PF00654">
    <property type="entry name" value="Voltage_CLC"/>
    <property type="match status" value="1"/>
</dbReference>
<dbReference type="Gene3D" id="1.10.3080.10">
    <property type="entry name" value="Clc chloride channel"/>
    <property type="match status" value="1"/>
</dbReference>
<gene>
    <name evidence="9" type="ORF">FC39_GL001109</name>
</gene>
<dbReference type="PANTHER" id="PTHR45711:SF6">
    <property type="entry name" value="CHLORIDE CHANNEL PROTEIN"/>
    <property type="match status" value="1"/>
</dbReference>
<dbReference type="AlphaFoldDB" id="A0A0R1YH98"/>
<comment type="caution">
    <text evidence="9">The sequence shown here is derived from an EMBL/GenBank/DDBJ whole genome shotgun (WGS) entry which is preliminary data.</text>
</comment>
<dbReference type="eggNOG" id="COG0038">
    <property type="taxonomic scope" value="Bacteria"/>
</dbReference>
<evidence type="ECO:0000256" key="4">
    <source>
        <dbReference type="ARBA" id="ARBA00022989"/>
    </source>
</evidence>
<keyword evidence="6 8" id="KW-0472">Membrane</keyword>
<feature type="transmembrane region" description="Helical" evidence="8">
    <location>
        <begin position="165"/>
        <end position="185"/>
    </location>
</feature>
<sequence length="449" mass="49771">MIKKPNQILNRPFIPRVTFVLGRGISVGIITGLIVSVFRWILDQAMKCVYHIYPQMATHHVLLIPYIILMILICILLGKIISPYIKNLAGSGISQVEAIFEGENYMPWWEILWRKFVGGILASAPGLMLAREGPCIQMGTMVGQGLAEDLYKSDKKELRRLQQSGIAAGLSAAFSAPMASVFFLIEVITHELKPIDALSALVASFSADLITVIFFGTKPCLYLPVKNDLPLHAYWALPLIGIILGIFAYIYQYCLLSLRPIFSKITIIPRQYHSIIPLILIIPVGLWNAKLLGGSHLLISSLFKHEVLTDLSKGSTTLILIAIGIFFIRFIYSMLSYGASVPGGTFMPILVLGALLGVIFANVLVHNDVISTTYYPHIIIISMAAYFGAIAKAPFTAVILLTEMVGTVEQVLPMILTTFIAYYILDLLGGRSLYDEQRIQMDFKHHPTD</sequence>
<dbReference type="RefSeq" id="WP_025080309.1">
    <property type="nucleotide sequence ID" value="NZ_AZGI01000001.1"/>
</dbReference>
<dbReference type="GO" id="GO:0005886">
    <property type="term" value="C:plasma membrane"/>
    <property type="evidence" value="ECO:0007669"/>
    <property type="project" value="TreeGrafter"/>
</dbReference>
<feature type="transmembrane region" description="Helical" evidence="8">
    <location>
        <begin position="62"/>
        <end position="81"/>
    </location>
</feature>
<dbReference type="InterPro" id="IPR001807">
    <property type="entry name" value="ClC"/>
</dbReference>
<evidence type="ECO:0000256" key="5">
    <source>
        <dbReference type="ARBA" id="ARBA00023065"/>
    </source>
</evidence>
<proteinExistence type="predicted"/>
<feature type="transmembrane region" description="Helical" evidence="8">
    <location>
        <begin position="414"/>
        <end position="434"/>
    </location>
</feature>
<evidence type="ECO:0000313" key="10">
    <source>
        <dbReference type="Proteomes" id="UP000051223"/>
    </source>
</evidence>
<keyword evidence="7" id="KW-0868">Chloride</keyword>
<feature type="transmembrane region" description="Helical" evidence="8">
    <location>
        <begin position="197"/>
        <end position="217"/>
    </location>
</feature>
<keyword evidence="4 8" id="KW-1133">Transmembrane helix</keyword>
<keyword evidence="5" id="KW-0406">Ion transport</keyword>
<evidence type="ECO:0000256" key="6">
    <source>
        <dbReference type="ARBA" id="ARBA00023136"/>
    </source>
</evidence>
<name>A0A0R1YH98_9LACO</name>
<feature type="transmembrane region" description="Helical" evidence="8">
    <location>
        <begin position="377"/>
        <end position="402"/>
    </location>
</feature>
<dbReference type="InterPro" id="IPR014743">
    <property type="entry name" value="Cl-channel_core"/>
</dbReference>
<dbReference type="SUPFAM" id="SSF81340">
    <property type="entry name" value="Clc chloride channel"/>
    <property type="match status" value="1"/>
</dbReference>
<evidence type="ECO:0000256" key="2">
    <source>
        <dbReference type="ARBA" id="ARBA00022448"/>
    </source>
</evidence>
<reference evidence="9 10" key="1">
    <citation type="journal article" date="2015" name="Genome Announc.">
        <title>Expanding the biotechnology potential of lactobacilli through comparative genomics of 213 strains and associated genera.</title>
        <authorList>
            <person name="Sun Z."/>
            <person name="Harris H.M."/>
            <person name="McCann A."/>
            <person name="Guo C."/>
            <person name="Argimon S."/>
            <person name="Zhang W."/>
            <person name="Yang X."/>
            <person name="Jeffery I.B."/>
            <person name="Cooney J.C."/>
            <person name="Kagawa T.F."/>
            <person name="Liu W."/>
            <person name="Song Y."/>
            <person name="Salvetti E."/>
            <person name="Wrobel A."/>
            <person name="Rasinkangas P."/>
            <person name="Parkhill J."/>
            <person name="Rea M.C."/>
            <person name="O'Sullivan O."/>
            <person name="Ritari J."/>
            <person name="Douillard F.P."/>
            <person name="Paul Ross R."/>
            <person name="Yang R."/>
            <person name="Briner A.E."/>
            <person name="Felis G.E."/>
            <person name="de Vos W.M."/>
            <person name="Barrangou R."/>
            <person name="Klaenhammer T.R."/>
            <person name="Caufield P.W."/>
            <person name="Cui Y."/>
            <person name="Zhang H."/>
            <person name="O'Toole P.W."/>
        </authorList>
    </citation>
    <scope>NUCLEOTIDE SEQUENCE [LARGE SCALE GENOMIC DNA]</scope>
    <source>
        <strain evidence="9 10">DSM 5661</strain>
    </source>
</reference>
<keyword evidence="2" id="KW-0813">Transport</keyword>